<gene>
    <name evidence="2" type="ORF">ED208_04870</name>
</gene>
<dbReference type="Proteomes" id="UP000282106">
    <property type="component" value="Unassembled WGS sequence"/>
</dbReference>
<accession>A0A3N0VGA5</accession>
<dbReference type="RefSeq" id="WP_123210766.1">
    <property type="nucleotide sequence ID" value="NZ_RJVO01000002.1"/>
</dbReference>
<evidence type="ECO:0008006" key="4">
    <source>
        <dbReference type="Google" id="ProtNLM"/>
    </source>
</evidence>
<keyword evidence="3" id="KW-1185">Reference proteome</keyword>
<dbReference type="EMBL" id="RJVO01000002">
    <property type="protein sequence ID" value="ROH91722.1"/>
    <property type="molecule type" value="Genomic_DNA"/>
</dbReference>
<protein>
    <recommendedName>
        <fullName evidence="4">DUF2946 domain-containing protein</fullName>
    </recommendedName>
</protein>
<evidence type="ECO:0000313" key="3">
    <source>
        <dbReference type="Proteomes" id="UP000282106"/>
    </source>
</evidence>
<comment type="caution">
    <text evidence="2">The sequence shown here is derived from an EMBL/GenBank/DDBJ whole genome shotgun (WGS) entry which is preliminary data.</text>
</comment>
<feature type="region of interest" description="Disordered" evidence="1">
    <location>
        <begin position="98"/>
        <end position="122"/>
    </location>
</feature>
<name>A0A3N0VGA5_9GAMM</name>
<evidence type="ECO:0000256" key="1">
    <source>
        <dbReference type="SAM" id="MobiDB-lite"/>
    </source>
</evidence>
<dbReference type="AlphaFoldDB" id="A0A3N0VGA5"/>
<organism evidence="2 3">
    <name type="scientific">Stagnimonas aquatica</name>
    <dbReference type="NCBI Taxonomy" id="2689987"/>
    <lineage>
        <taxon>Bacteria</taxon>
        <taxon>Pseudomonadati</taxon>
        <taxon>Pseudomonadota</taxon>
        <taxon>Gammaproteobacteria</taxon>
        <taxon>Nevskiales</taxon>
        <taxon>Nevskiaceae</taxon>
        <taxon>Stagnimonas</taxon>
    </lineage>
</organism>
<dbReference type="InParanoid" id="A0A3N0VGA5"/>
<sequence>MSTRPDSTSLRGWRSQAWGLVLFVALLRGLVPHAALAALLDDGRPQLAYCAPGKAVPGAAAEAMAAHAQCVCAPAGESLSPVAGAALAASPAAPEAPLALTAVRPPQQTSPIRRARGPPSQS</sequence>
<proteinExistence type="predicted"/>
<reference evidence="2 3" key="1">
    <citation type="submission" date="2018-10" db="EMBL/GenBank/DDBJ databases">
        <authorList>
            <person name="Chen W.-M."/>
        </authorList>
    </citation>
    <scope>NUCLEOTIDE SEQUENCE [LARGE SCALE GENOMIC DNA]</scope>
    <source>
        <strain evidence="2 3">THS-13</strain>
    </source>
</reference>
<evidence type="ECO:0000313" key="2">
    <source>
        <dbReference type="EMBL" id="ROH91722.1"/>
    </source>
</evidence>